<dbReference type="PANTHER" id="PTHR30419:SF25">
    <property type="entry name" value="HTH-TYPE TRANSCRIPTIONAL REGULATOR YTLI"/>
    <property type="match status" value="1"/>
</dbReference>
<comment type="similarity">
    <text evidence="1">Belongs to the LysR transcriptional regulatory family.</text>
</comment>
<sequence length="303" mass="33336">MDLKELLAFREVIEQGTFAKAAEKLHYAQSTVTAQIQRLEKELGFRLFERGWEAKLTEAGRLYAAEVDGLIRHWTHVRNRGLALGGEESGLLAFGVIEPVADRGLTELLAEFRRQKPGIECRVTVDSSEGLARSLNAGEIELAICGQPRTLGGAYFEPLYTEEIVFAVDRAHPLAGGERLTLEDFYRYPLVAGGENCLYHLRLEQEFSAYPAKPFAYTISRLSSVPGAARALRGIAAVLASTPLPDGMAHIPYALEDPKIAVGLLQSGNGRYRSPGADILAERIRSAHKISASDRPHDLLKRV</sequence>
<evidence type="ECO:0000256" key="1">
    <source>
        <dbReference type="ARBA" id="ARBA00009437"/>
    </source>
</evidence>
<dbReference type="InterPro" id="IPR005119">
    <property type="entry name" value="LysR_subst-bd"/>
</dbReference>
<dbReference type="RefSeq" id="WP_166272369.1">
    <property type="nucleotide sequence ID" value="NZ_JAAFGS010000001.1"/>
</dbReference>
<dbReference type="PROSITE" id="PS50931">
    <property type="entry name" value="HTH_LYSR"/>
    <property type="match status" value="1"/>
</dbReference>
<evidence type="ECO:0000256" key="4">
    <source>
        <dbReference type="ARBA" id="ARBA00023163"/>
    </source>
</evidence>
<dbReference type="Gene3D" id="3.40.190.10">
    <property type="entry name" value="Periplasmic binding protein-like II"/>
    <property type="match status" value="2"/>
</dbReference>
<protein>
    <submittedName>
        <fullName evidence="6">LysR family transcriptional regulator</fullName>
    </submittedName>
</protein>
<dbReference type="SUPFAM" id="SSF53850">
    <property type="entry name" value="Periplasmic binding protein-like II"/>
    <property type="match status" value="1"/>
</dbReference>
<proteinExistence type="inferred from homology"/>
<evidence type="ECO:0000313" key="7">
    <source>
        <dbReference type="Proteomes" id="UP000800303"/>
    </source>
</evidence>
<dbReference type="InterPro" id="IPR000847">
    <property type="entry name" value="LysR_HTH_N"/>
</dbReference>
<keyword evidence="2" id="KW-0805">Transcription regulation</keyword>
<keyword evidence="7" id="KW-1185">Reference proteome</keyword>
<dbReference type="Pfam" id="PF03466">
    <property type="entry name" value="LysR_substrate"/>
    <property type="match status" value="1"/>
</dbReference>
<comment type="caution">
    <text evidence="6">The sequence shown here is derived from an EMBL/GenBank/DDBJ whole genome shotgun (WGS) entry which is preliminary data.</text>
</comment>
<evidence type="ECO:0000256" key="3">
    <source>
        <dbReference type="ARBA" id="ARBA00023125"/>
    </source>
</evidence>
<evidence type="ECO:0000259" key="5">
    <source>
        <dbReference type="PROSITE" id="PS50931"/>
    </source>
</evidence>
<organism evidence="6 7">
    <name type="scientific">Saccharibacillus alkalitolerans</name>
    <dbReference type="NCBI Taxonomy" id="2705290"/>
    <lineage>
        <taxon>Bacteria</taxon>
        <taxon>Bacillati</taxon>
        <taxon>Bacillota</taxon>
        <taxon>Bacilli</taxon>
        <taxon>Bacillales</taxon>
        <taxon>Paenibacillaceae</taxon>
        <taxon>Saccharibacillus</taxon>
    </lineage>
</organism>
<feature type="domain" description="HTH lysR-type" evidence="5">
    <location>
        <begin position="1"/>
        <end position="57"/>
    </location>
</feature>
<evidence type="ECO:0000256" key="2">
    <source>
        <dbReference type="ARBA" id="ARBA00023015"/>
    </source>
</evidence>
<dbReference type="InterPro" id="IPR036388">
    <property type="entry name" value="WH-like_DNA-bd_sf"/>
</dbReference>
<name>A0ABX0F193_9BACL</name>
<gene>
    <name evidence="6" type="ORF">GYN08_03070</name>
</gene>
<dbReference type="Proteomes" id="UP000800303">
    <property type="component" value="Unassembled WGS sequence"/>
</dbReference>
<keyword evidence="4" id="KW-0804">Transcription</keyword>
<dbReference type="InterPro" id="IPR036390">
    <property type="entry name" value="WH_DNA-bd_sf"/>
</dbReference>
<dbReference type="CDD" id="cd05466">
    <property type="entry name" value="PBP2_LTTR_substrate"/>
    <property type="match status" value="1"/>
</dbReference>
<accession>A0ABX0F193</accession>
<dbReference type="SUPFAM" id="SSF46785">
    <property type="entry name" value="Winged helix' DNA-binding domain"/>
    <property type="match status" value="1"/>
</dbReference>
<keyword evidence="3" id="KW-0238">DNA-binding</keyword>
<dbReference type="EMBL" id="JAAFGS010000001">
    <property type="protein sequence ID" value="NGZ74285.1"/>
    <property type="molecule type" value="Genomic_DNA"/>
</dbReference>
<dbReference type="PRINTS" id="PR00039">
    <property type="entry name" value="HTHLYSR"/>
</dbReference>
<evidence type="ECO:0000313" key="6">
    <source>
        <dbReference type="EMBL" id="NGZ74285.1"/>
    </source>
</evidence>
<reference evidence="6 7" key="1">
    <citation type="submission" date="2020-01" db="EMBL/GenBank/DDBJ databases">
        <title>Polyphasic characterisation and genomic insights into a novel alkali tolerant bacterium VR-M41.</title>
        <authorList>
            <person name="Vemuluri V.R."/>
        </authorList>
    </citation>
    <scope>NUCLEOTIDE SEQUENCE [LARGE SCALE GENOMIC DNA]</scope>
    <source>
        <strain evidence="6 7">VR-M41</strain>
    </source>
</reference>
<dbReference type="PANTHER" id="PTHR30419">
    <property type="entry name" value="HTH-TYPE TRANSCRIPTIONAL REGULATOR YBHD"/>
    <property type="match status" value="1"/>
</dbReference>
<dbReference type="Gene3D" id="1.10.10.10">
    <property type="entry name" value="Winged helix-like DNA-binding domain superfamily/Winged helix DNA-binding domain"/>
    <property type="match status" value="1"/>
</dbReference>
<dbReference type="InterPro" id="IPR050950">
    <property type="entry name" value="HTH-type_LysR_regulators"/>
</dbReference>
<dbReference type="Pfam" id="PF00126">
    <property type="entry name" value="HTH_1"/>
    <property type="match status" value="1"/>
</dbReference>